<keyword evidence="9" id="KW-0158">Chromosome</keyword>
<evidence type="ECO:0000256" key="1">
    <source>
        <dbReference type="ARBA" id="ARBA00004123"/>
    </source>
</evidence>
<dbReference type="CDD" id="cd05171">
    <property type="entry name" value="PIKKc_ATM"/>
    <property type="match status" value="1"/>
</dbReference>
<keyword evidence="15" id="KW-0418">Kinase</keyword>
<feature type="region of interest" description="Disordered" evidence="28">
    <location>
        <begin position="2707"/>
        <end position="2738"/>
    </location>
</feature>
<evidence type="ECO:0000256" key="2">
    <source>
        <dbReference type="ARBA" id="ARBA00004574"/>
    </source>
</evidence>
<feature type="compositionally biased region" description="Polar residues" evidence="28">
    <location>
        <begin position="2851"/>
        <end position="2866"/>
    </location>
</feature>
<dbReference type="InterPro" id="IPR016158">
    <property type="entry name" value="Cullin_homology"/>
</dbReference>
<dbReference type="Pfam" id="PF02260">
    <property type="entry name" value="FATC"/>
    <property type="match status" value="1"/>
</dbReference>
<dbReference type="Pfam" id="PF00454">
    <property type="entry name" value="PI3_PI4_kinase"/>
    <property type="match status" value="1"/>
</dbReference>
<dbReference type="Gene3D" id="3.30.230.130">
    <property type="entry name" value="Cullin, Chain C, Domain 2"/>
    <property type="match status" value="1"/>
</dbReference>
<keyword evidence="12" id="KW-0808">Transferase</keyword>
<dbReference type="Pfam" id="PF10557">
    <property type="entry name" value="Cullin_Nedd8"/>
    <property type="match status" value="1"/>
</dbReference>
<evidence type="ECO:0000256" key="7">
    <source>
        <dbReference type="ARBA" id="ARBA00014619"/>
    </source>
</evidence>
<evidence type="ECO:0000256" key="23">
    <source>
        <dbReference type="ARBA" id="ARBA00030222"/>
    </source>
</evidence>
<feature type="domain" description="PI3K/PI4K catalytic" evidence="29">
    <location>
        <begin position="2447"/>
        <end position="2770"/>
    </location>
</feature>
<keyword evidence="17" id="KW-0832">Ubl conjugation</keyword>
<dbReference type="GO" id="GO:0006281">
    <property type="term" value="P:DNA repair"/>
    <property type="evidence" value="ECO:0007669"/>
    <property type="project" value="InterPro"/>
</dbReference>
<comment type="subcellular location">
    <subcellularLocation>
        <location evidence="2">Chromosome</location>
        <location evidence="2">Telomere</location>
    </subcellularLocation>
    <subcellularLocation>
        <location evidence="1">Nucleus</location>
    </subcellularLocation>
</comment>
<dbReference type="InterPro" id="IPR036940">
    <property type="entry name" value="PI3/4_kinase_cat_sf"/>
</dbReference>
<keyword evidence="34" id="KW-1185">Reference proteome</keyword>
<dbReference type="EC" id="2.7.11.1" evidence="6"/>
<evidence type="ECO:0000256" key="9">
    <source>
        <dbReference type="ARBA" id="ARBA00022454"/>
    </source>
</evidence>
<dbReference type="InterPro" id="IPR001373">
    <property type="entry name" value="Cullin_N"/>
</dbReference>
<evidence type="ECO:0000256" key="18">
    <source>
        <dbReference type="ARBA" id="ARBA00022853"/>
    </source>
</evidence>
<comment type="catalytic activity">
    <reaction evidence="26">
        <text>L-threonyl-[protein] + ATP = O-phospho-L-threonyl-[protein] + ADP + H(+)</text>
        <dbReference type="Rhea" id="RHEA:46608"/>
        <dbReference type="Rhea" id="RHEA-COMP:11060"/>
        <dbReference type="Rhea" id="RHEA-COMP:11605"/>
        <dbReference type="ChEBI" id="CHEBI:15378"/>
        <dbReference type="ChEBI" id="CHEBI:30013"/>
        <dbReference type="ChEBI" id="CHEBI:30616"/>
        <dbReference type="ChEBI" id="CHEBI:61977"/>
        <dbReference type="ChEBI" id="CHEBI:456216"/>
        <dbReference type="EC" id="2.7.11.1"/>
    </reaction>
</comment>
<dbReference type="InterPro" id="IPR011009">
    <property type="entry name" value="Kinase-like_dom_sf"/>
</dbReference>
<evidence type="ECO:0000256" key="27">
    <source>
        <dbReference type="ARBA" id="ARBA00048679"/>
    </source>
</evidence>
<comment type="similarity">
    <text evidence="4">Belongs to the PI3/PI4-kinase family. ATM subfamily.</text>
</comment>
<evidence type="ECO:0000313" key="33">
    <source>
        <dbReference type="EMBL" id="UQC77711.1"/>
    </source>
</evidence>
<dbReference type="GO" id="GO:0005524">
    <property type="term" value="F:ATP binding"/>
    <property type="evidence" value="ECO:0007669"/>
    <property type="project" value="UniProtKB-KW"/>
</dbReference>
<evidence type="ECO:0000256" key="15">
    <source>
        <dbReference type="ARBA" id="ARBA00022777"/>
    </source>
</evidence>
<feature type="region of interest" description="Disordered" evidence="28">
    <location>
        <begin position="75"/>
        <end position="105"/>
    </location>
</feature>
<dbReference type="InterPro" id="IPR038980">
    <property type="entry name" value="ATM_plant"/>
</dbReference>
<evidence type="ECO:0000256" key="13">
    <source>
        <dbReference type="ARBA" id="ARBA00022741"/>
    </source>
</evidence>
<dbReference type="InterPro" id="IPR059120">
    <property type="entry name" value="Cullin-like_AB"/>
</dbReference>
<dbReference type="Proteomes" id="UP000830671">
    <property type="component" value="Chromosome 2"/>
</dbReference>
<name>A0A9Q8SIU7_9PEZI</name>
<feature type="compositionally biased region" description="Polar residues" evidence="28">
    <location>
        <begin position="91"/>
        <end position="105"/>
    </location>
</feature>
<dbReference type="SMART" id="SM01343">
    <property type="entry name" value="FATC"/>
    <property type="match status" value="1"/>
</dbReference>
<evidence type="ECO:0000256" key="3">
    <source>
        <dbReference type="ARBA" id="ARBA00006019"/>
    </source>
</evidence>
<dbReference type="SMART" id="SM00146">
    <property type="entry name" value="PI3Kc"/>
    <property type="match status" value="1"/>
</dbReference>
<dbReference type="InterPro" id="IPR036390">
    <property type="entry name" value="WH_DNA-bd_sf"/>
</dbReference>
<evidence type="ECO:0000256" key="10">
    <source>
        <dbReference type="ARBA" id="ARBA00022499"/>
    </source>
</evidence>
<dbReference type="Gene3D" id="1.20.1310.10">
    <property type="entry name" value="Cullin Repeats"/>
    <property type="match status" value="4"/>
</dbReference>
<dbReference type="Gene3D" id="1.10.1070.11">
    <property type="entry name" value="Phosphatidylinositol 3-/4-kinase, catalytic domain"/>
    <property type="match status" value="1"/>
</dbReference>
<evidence type="ECO:0000256" key="19">
    <source>
        <dbReference type="ARBA" id="ARBA00022895"/>
    </source>
</evidence>
<dbReference type="GO" id="GO:0035556">
    <property type="term" value="P:intracellular signal transduction"/>
    <property type="evidence" value="ECO:0007669"/>
    <property type="project" value="UniProtKB-ARBA"/>
</dbReference>
<dbReference type="InterPro" id="IPR003152">
    <property type="entry name" value="FATC_dom"/>
</dbReference>
<evidence type="ECO:0000259" key="30">
    <source>
        <dbReference type="SMART" id="SM00182"/>
    </source>
</evidence>
<sequence>MLALIDHVTQALPCPPGSGDGPYVEPLLKDYVKSILALLSHQANVEQLAPLDAAGWKNCVDFCVDAVRVYLDHADRDSGSRGSPAPGTASLGFSTGRSTNASQRMPGQIHRGTVQDLIHCIHLLVRPPNAPLHERSIDLSETIIQVLQLRHLGLSQVIQLSFASINKVFVEIQANDISRAASLARDLVPLISHWWQARTASQDGMLNSIRDEMLKTMLIIHLHLERLVCLEGDDTARKEIIGLADSLWLEYSRRTKHSQLQLDDLTFAPQRLPEDYFTLEVFGLRIHNREGERGWALCQNLAILERIIWKSRNKDISQSSEEQPRKKRKTHAAATRLQEKLQSPNSAARILALQLVPFLLQLNTFSVAEVSDLVIDLAGLAGDKDSTVVSWAMLACSSSAISQVKSADNSDSWRQLWQVAARAVGLPSTSRAASVLLHTVLERNLVLYHDVSDGINSIVTTADANGPALLVDSSITLMFHLRSLRNVKLPNASQSTNHHVIRWIFQRWNPVTGGSICEVWKAQYHTAVLTRYLLLLDAPPASKPRTLLSCRSNTSESVQANDASFHAAKRLVLELLFPKVEELQDLCDSWARKGSEGGAPMSSDRLYSLFSANIIGILLASQLVDLNSGQSRDIESLLAKLSEASISAASNSSDNTSFELLLRTIRPVLPSLNTTGINSLEEHAPLLRLILTLTATVEERSLRQSSGQDQDLMDVDDDFDSQESRVSVTLSEVPRSNISLSLDGEAFIHETIQRLYHFASMHKDNGKVFMEQLLSLPDKEFMLCSTFTSELFESDLPISEEDAIGVVERTGDIMGGPEYSCCEVAHSTSLRILQSLMPVYKDDQQPVAKMFGDLYHHFVSKYLPNNLLSPLSQMSLSSLLLALLRTNPQYGSNLGLDSCRTTLLSIMQSGTLPVKFFIGSALPDVFSSYVLKMHDDIFLDVLNSLPTNSQDLEGIAFRLFVLSQLACRWPTLLRRCTYHIFETPGNIMQSSQYAKRCLETVSQALCLSSSQELFRIFSPQLLYTWLAPPANDENGPAINKIEDIPYEIFGFPTLNGLLQEAQTETTALQIMRHRYEDVESLSKRLGISLVDMVTQGFTKIMAYAIAHELSTPISKGEKVETGETWARTLLGNEPFLDQIYLNFADIVALLLDLFDQEDPIEKHLSRDKSFEYACEALDEMKQLSQSTTALPPNQQPMFRAKYLTRELFHVCRLTEYELQELWTPALVVSVARRIFNTVHPALGSFHACSVLRKVRVLISLASPVALEAYPLEMLLSSVRPFIVDSECADDALGVSRYLITKGAYHLEQTPSFLAGYALSTLASLRVFLESSQSSTTQESQFKATMSKAQTFHSWFSSYLTGYDSNNFGDEQQREAFRLITQSASKIRSSGNAEKGTHESTLLMEILRDGERESKLLNEAARNLALGLLCGDFAVPTTGRQDVISDDEEALRHTGLVWKSCNALALSDEYLAWAGRVMGRSFAASGEIQAELLEESELSQYSRIAPGANDSEKGLLSLLQQLTQSKESAIGGLAESALRAVVSEAAAQEDGALVSAAQQILTESLCLASAWAQYRTPPSDFVLSPIVPDSQVFFRDHVESSDWVQQLAVYLAQSVSEYIVLSALVPILKNVKGFAQDAFPFIVHLALYSQLDKQPHIKRNLSEAAKEWLKIEDDAARTNQKQLINTILYLRTQSIPQETSIADRALWLDVDFAAAAAAASRCGMYKTALLFTEVAASQTVRSSRRSSAIREDDSTEVLLSIFENIDDPDAYYGLPQSADFSSFLARLDYEKDGSKNLVFRGAQYDKHIRTRNPASQVDSQCLVRALGTLGLVGLSHSLLQTQQSHDGDEASLEDTFQTARRLELWNLPVPSTADNCAVTIYKAYQNVQQATDTLSVRNAIYAGFSQTMRSLVNRGLNAASLRKHLGALAVLTELDDIANVADFSELEGMLGKFERHGQWMRHGRYEDVSHLLSCRGTSLSLIRQKPKLRAQALSTVEARQIEIRSMLMSSGIYRFHQATQECVNLSTLLVGLIGTCDELGVKVDAAIKIETANSMWDYGEMIPSIRMLQSIDSDSSLKKQTIPVSRSDLLSKIGYQVSVAKLENPHDIQKNYLEPALKDLKGNSQGQQAGHVYHQFAMFCDEQLQDQDSLQDLARLQTLRKGKSDEVSQLQDLISSTRDPHLKQRYQGHLNRARLWLGLDEQKLRRMEQTRGEFVRLSLENYLLSLTASDEHNNDALRFTALWLERSEEPETNEAVKKHLDKTPTRKFATLMNQLSSRLQDQPSSPFQKLLIQLVYKICLQHPYHGMYQIWSGTKVKTRKEDQVAVLRLKATEKVASLLQSAKSVAAIWQAIDRTSSYYHRLAVDRDSNKFKAGQKMALKDVHSAQSLQNALAKYKIPPPTMQLEVSATMDYSNVPIISKLDPQMSIASGVSAPKIITAVGSDGKKYRQLVKGGNDDLRQDAIMEQVFAAVSDLLKLHRSAQQRNLGIRTYKVLPLTSASGLIEFVPNTIPLHDFLMPAHERYFPKDLKGSQCRKDISNAQGKTVEHRITAYRKVIDKFHPVMKYFFMENFVDPDEWFAKRLAYTRTTAAISMLGHVLGLGDRHGHNILLDSKTGEVVHIDLGVAFEMGRILPVPELVPFRLTRDIVDGMGITGTEGVFRRCCEFTLHALREETYSIMTILDVLRYDPLYSWSISPVRLAKLQREVQGDEYNRDDDEGDEDGGKGKKGQQVNEPSEANRALEVVRGKLSTTLSVTATVNDLINQATDISNLAVLYSGWAAFSANTRQFTQKKIAFYDFTPATPPCPHHPISTRAHIEGVLPSRATGRTGGAAPVNDNHNPLRRRPRQDSDVSRSGSVAPHQQQSNRPSPKRFKFGADDPSSHNIMSTKMKGKLPEVIDLTQSNSYRPYTGAKKLIIKNFRHSATNEKLEKYYERTEQELVDALHEIFSGRKPKLPLERLSRAVEDICRRGQDSDLQLYETLRRKCEEHLTQDVLRSIKSRAGSTDVAMLKSVLEHWRVWNGQIFRRMAFPARDDPDGQTPGGRALRGMYDLISYDRTGDERFEAALLKDSVMMLHVFNIYTKYFEPRFIELSETFFEDFAEERSASSLKEYISACERLLKKEDYRCNEYNFDSTTKKQLLDAAHGILVNKYSDKLLNSESLSKLLSDHEVDSMKALYDLLRLSDIQKKLKQPWSTYIKKTGAAIVADKERGDDMVQRLLELKRSLSLIVRDAYGGDQDFVNELRNAFGDFMNDRSIATTWSSGTSKVGEMIAKYVDMLLRGGIKALPKTLLSDNIDRAAAEQSGIASAGDEDAELDRQLDQALELFRFIEGKDAFEAFYKKDLARRLLMGRSASQDAERNMLRKLREECGMNFTHNLEQMFKDVEVAKEEMEAYKQWSEGTGVDRAPVDLSVMILSQAAWPTYPDVKVHLPDDVAKQIERFDQYYKNKHTGRLLNWKHALAHCTVKAKFPKGTKELLVSAYQAIILVLFNEVGIEGFLGYEQIARSTNLQGEELNRTLQSLACGQVRVLTKSPKGRDVNPTDTFTINKAFIHPKIRVKINQIQLKETKEENKATHERIAQDRRFETQAAIVRIMKSRKEMSHGELVAEVINLTKNRGAVDAAQIKKEIENLIDKDYLEREGNTYTYLA</sequence>
<comment type="function">
    <text evidence="21">Serine/threonine protein kinase which activates checkpoint signaling upon genotoxic stresses such as ionizing radiation (IR), ultraviolet light (UV), or DNA replication stalling, thereby acting as a DNA damage sensor. Recognizes the substrate consensus sequence [ST]-Q. Phosphorylates histone H2A to form H2AS128ph (gamma-H2A) at sites of DNA damage, involved in the regulation of DNA damage response mechanism. Required for the control of telomere length and genome stability.</text>
</comment>
<comment type="similarity">
    <text evidence="3">Belongs to the cullin family.</text>
</comment>
<evidence type="ECO:0000256" key="26">
    <source>
        <dbReference type="ARBA" id="ARBA00047899"/>
    </source>
</evidence>
<dbReference type="SUPFAM" id="SSF56112">
    <property type="entry name" value="Protein kinase-like (PK-like)"/>
    <property type="match status" value="1"/>
</dbReference>
<dbReference type="GO" id="GO:0004674">
    <property type="term" value="F:protein serine/threonine kinase activity"/>
    <property type="evidence" value="ECO:0007669"/>
    <property type="project" value="UniProtKB-KW"/>
</dbReference>
<dbReference type="EMBL" id="CP019474">
    <property type="protein sequence ID" value="UQC77711.1"/>
    <property type="molecule type" value="Genomic_DNA"/>
</dbReference>
<evidence type="ECO:0000256" key="20">
    <source>
        <dbReference type="ARBA" id="ARBA00023242"/>
    </source>
</evidence>
<evidence type="ECO:0000256" key="8">
    <source>
        <dbReference type="ARBA" id="ARBA00020288"/>
    </source>
</evidence>
<feature type="region of interest" description="Disordered" evidence="28">
    <location>
        <begin position="318"/>
        <end position="340"/>
    </location>
</feature>
<evidence type="ECO:0000256" key="6">
    <source>
        <dbReference type="ARBA" id="ARBA00012513"/>
    </source>
</evidence>
<dbReference type="SMART" id="SM00182">
    <property type="entry name" value="CULLIN"/>
    <property type="match status" value="1"/>
</dbReference>
<dbReference type="Gene3D" id="3.30.1010.10">
    <property type="entry name" value="Phosphatidylinositol 3-kinase Catalytic Subunit, Chain A, domain 4"/>
    <property type="match status" value="1"/>
</dbReference>
<dbReference type="FunFam" id="3.30.1010.10:FF:000019">
    <property type="entry name" value="Serine/threonine-protein kinase Tel1"/>
    <property type="match status" value="1"/>
</dbReference>
<dbReference type="InterPro" id="IPR016159">
    <property type="entry name" value="Cullin_repeat-like_dom_sf"/>
</dbReference>
<dbReference type="InterPro" id="IPR000403">
    <property type="entry name" value="PI3/4_kinase_cat_dom"/>
</dbReference>
<keyword evidence="16" id="KW-0067">ATP-binding</keyword>
<dbReference type="InterPro" id="IPR036317">
    <property type="entry name" value="Cullin_homology_sf"/>
</dbReference>
<feature type="domain" description="Cullin family profile" evidence="30">
    <location>
        <begin position="3319"/>
        <end position="3468"/>
    </location>
</feature>
<dbReference type="GO" id="GO:0005634">
    <property type="term" value="C:nucleus"/>
    <property type="evidence" value="ECO:0007669"/>
    <property type="project" value="UniProtKB-SubCell"/>
</dbReference>
<evidence type="ECO:0000256" key="5">
    <source>
        <dbReference type="ARBA" id="ARBA00011370"/>
    </source>
</evidence>
<evidence type="ECO:0000256" key="14">
    <source>
        <dbReference type="ARBA" id="ARBA00022763"/>
    </source>
</evidence>
<feature type="domain" description="FATC" evidence="32">
    <location>
        <begin position="2749"/>
        <end position="2781"/>
    </location>
</feature>
<dbReference type="Pfam" id="PF00888">
    <property type="entry name" value="Cullin"/>
    <property type="match status" value="2"/>
</dbReference>
<dbReference type="InterPro" id="IPR044107">
    <property type="entry name" value="PIKKc_ATM"/>
</dbReference>
<dbReference type="RefSeq" id="XP_049139350.1">
    <property type="nucleotide sequence ID" value="XM_049282207.1"/>
</dbReference>
<dbReference type="SUPFAM" id="SSF75632">
    <property type="entry name" value="Cullin homology domain"/>
    <property type="match status" value="1"/>
</dbReference>
<dbReference type="PROSITE" id="PS00916">
    <property type="entry name" value="PI3_4_KINASE_2"/>
    <property type="match status" value="1"/>
</dbReference>
<dbReference type="SUPFAM" id="SSF46785">
    <property type="entry name" value="Winged helix' DNA-binding domain"/>
    <property type="match status" value="1"/>
</dbReference>
<evidence type="ECO:0000256" key="4">
    <source>
        <dbReference type="ARBA" id="ARBA00010769"/>
    </source>
</evidence>
<proteinExistence type="inferred from homology"/>
<dbReference type="GO" id="GO:0031625">
    <property type="term" value="F:ubiquitin protein ligase binding"/>
    <property type="evidence" value="ECO:0007669"/>
    <property type="project" value="InterPro"/>
</dbReference>
<evidence type="ECO:0000256" key="11">
    <source>
        <dbReference type="ARBA" id="ARBA00022527"/>
    </source>
</evidence>
<dbReference type="SUPFAM" id="SSF74788">
    <property type="entry name" value="Cullin repeat-like"/>
    <property type="match status" value="1"/>
</dbReference>
<feature type="domain" description="Cullin neddylation" evidence="31">
    <location>
        <begin position="3577"/>
        <end position="3644"/>
    </location>
</feature>
<dbReference type="KEGG" id="clup:CLUP02_03182"/>
<feature type="region of interest" description="Disordered" evidence="28">
    <location>
        <begin position="2821"/>
        <end position="2885"/>
    </location>
</feature>
<protein>
    <recommendedName>
        <fullName evidence="7">Serine/threonine-protein kinase TEL1</fullName>
        <ecNumber evidence="6">2.7.11.1</ecNumber>
    </recommendedName>
    <alternativeName>
        <fullName evidence="22">ATM homolog</fullName>
    </alternativeName>
    <alternativeName>
        <fullName evidence="24 25">DNA-damage checkpoint kinase TEL1</fullName>
    </alternativeName>
    <alternativeName>
        <fullName evidence="8">Serine/threonine-protein kinase tel1</fullName>
    </alternativeName>
    <alternativeName>
        <fullName evidence="23">Telomere length regulation protein 1</fullName>
    </alternativeName>
</protein>
<dbReference type="InterPro" id="IPR019559">
    <property type="entry name" value="Cullin_neddylation_domain"/>
</dbReference>
<dbReference type="GO" id="GO:0006511">
    <property type="term" value="P:ubiquitin-dependent protein catabolic process"/>
    <property type="evidence" value="ECO:0007669"/>
    <property type="project" value="InterPro"/>
</dbReference>
<evidence type="ECO:0000256" key="17">
    <source>
        <dbReference type="ARBA" id="ARBA00022843"/>
    </source>
</evidence>
<dbReference type="Pfam" id="PF26557">
    <property type="entry name" value="Cullin_AB"/>
    <property type="match status" value="1"/>
</dbReference>
<evidence type="ECO:0000256" key="24">
    <source>
        <dbReference type="ARBA" id="ARBA00031460"/>
    </source>
</evidence>
<dbReference type="Gene3D" id="1.10.10.10">
    <property type="entry name" value="Winged helix-like DNA-binding domain superfamily/Winged helix DNA-binding domain"/>
    <property type="match status" value="1"/>
</dbReference>
<evidence type="ECO:0000256" key="21">
    <source>
        <dbReference type="ARBA" id="ARBA00025079"/>
    </source>
</evidence>
<evidence type="ECO:0000256" key="22">
    <source>
        <dbReference type="ARBA" id="ARBA00030020"/>
    </source>
</evidence>
<comment type="subunit">
    <text evidence="5">Associates with DNA double-strand breaks.</text>
</comment>
<evidence type="ECO:0000256" key="12">
    <source>
        <dbReference type="ARBA" id="ARBA00022679"/>
    </source>
</evidence>
<evidence type="ECO:0000256" key="16">
    <source>
        <dbReference type="ARBA" id="ARBA00022840"/>
    </source>
</evidence>
<keyword evidence="19" id="KW-0779">Telomere</keyword>
<dbReference type="FunFam" id="1.20.1310.10:FF:000031">
    <property type="entry name" value="Ubiquitin ligase subunit CulD"/>
    <property type="match status" value="1"/>
</dbReference>
<keyword evidence="13" id="KW-0547">Nucleotide-binding</keyword>
<keyword evidence="20" id="KW-0539">Nucleus</keyword>
<evidence type="ECO:0000259" key="32">
    <source>
        <dbReference type="SMART" id="SM01343"/>
    </source>
</evidence>
<dbReference type="GO" id="GO:0006325">
    <property type="term" value="P:chromatin organization"/>
    <property type="evidence" value="ECO:0007669"/>
    <property type="project" value="UniProtKB-KW"/>
</dbReference>
<keyword evidence="14" id="KW-0227">DNA damage</keyword>
<accession>A0A9Q8SIU7</accession>
<evidence type="ECO:0000256" key="28">
    <source>
        <dbReference type="SAM" id="MobiDB-lite"/>
    </source>
</evidence>
<dbReference type="GO" id="GO:0000781">
    <property type="term" value="C:chromosome, telomeric region"/>
    <property type="evidence" value="ECO:0007669"/>
    <property type="project" value="UniProtKB-SubCell"/>
</dbReference>
<dbReference type="PANTHER" id="PTHR37079">
    <property type="entry name" value="SERINE/THREONINE-PROTEIN KINASE ATM"/>
    <property type="match status" value="1"/>
</dbReference>
<keyword evidence="18" id="KW-0156">Chromatin regulator</keyword>
<dbReference type="FunFam" id="1.10.10.10:FF:000014">
    <property type="entry name" value="Cullin 1"/>
    <property type="match status" value="1"/>
</dbReference>
<keyword evidence="10" id="KW-1017">Isopeptide bond</keyword>
<dbReference type="PANTHER" id="PTHR37079:SF4">
    <property type="entry name" value="SERINE_THREONINE-PROTEIN KINASE ATM"/>
    <property type="match status" value="1"/>
</dbReference>
<keyword evidence="11" id="KW-0723">Serine/threonine-protein kinase</keyword>
<dbReference type="InterPro" id="IPR018936">
    <property type="entry name" value="PI3/4_kinase_CS"/>
</dbReference>
<evidence type="ECO:0000259" key="31">
    <source>
        <dbReference type="SMART" id="SM00884"/>
    </source>
</evidence>
<organism evidence="33 34">
    <name type="scientific">Colletotrichum lupini</name>
    <dbReference type="NCBI Taxonomy" id="145971"/>
    <lineage>
        <taxon>Eukaryota</taxon>
        <taxon>Fungi</taxon>
        <taxon>Dikarya</taxon>
        <taxon>Ascomycota</taxon>
        <taxon>Pezizomycotina</taxon>
        <taxon>Sordariomycetes</taxon>
        <taxon>Hypocreomycetidae</taxon>
        <taxon>Glomerellales</taxon>
        <taxon>Glomerellaceae</taxon>
        <taxon>Colletotrichum</taxon>
        <taxon>Colletotrichum acutatum species complex</taxon>
    </lineage>
</organism>
<dbReference type="InterPro" id="IPR036388">
    <property type="entry name" value="WH-like_DNA-bd_sf"/>
</dbReference>
<dbReference type="GeneID" id="73337217"/>
<evidence type="ECO:0000259" key="29">
    <source>
        <dbReference type="SMART" id="SM00146"/>
    </source>
</evidence>
<reference evidence="33" key="1">
    <citation type="journal article" date="2021" name="Mol. Plant Microbe Interact.">
        <title>Complete Genome Sequence of the Plant-Pathogenic Fungus Colletotrichum lupini.</title>
        <authorList>
            <person name="Baroncelli R."/>
            <person name="Pensec F."/>
            <person name="Da Lio D."/>
            <person name="Boufleur T."/>
            <person name="Vicente I."/>
            <person name="Sarrocco S."/>
            <person name="Picot A."/>
            <person name="Baraldi E."/>
            <person name="Sukno S."/>
            <person name="Thon M."/>
            <person name="Le Floch G."/>
        </authorList>
    </citation>
    <scope>NUCLEOTIDE SEQUENCE</scope>
    <source>
        <strain evidence="33">IMI 504893</strain>
    </source>
</reference>
<dbReference type="PROSITE" id="PS00915">
    <property type="entry name" value="PI3_4_KINASE_1"/>
    <property type="match status" value="1"/>
</dbReference>
<gene>
    <name evidence="33" type="ORF">CLUP02_03182</name>
</gene>
<evidence type="ECO:0000313" key="34">
    <source>
        <dbReference type="Proteomes" id="UP000830671"/>
    </source>
</evidence>
<dbReference type="SMART" id="SM00884">
    <property type="entry name" value="Cullin_Nedd8"/>
    <property type="match status" value="1"/>
</dbReference>
<evidence type="ECO:0000256" key="25">
    <source>
        <dbReference type="ARBA" id="ARBA00032467"/>
    </source>
</evidence>
<comment type="catalytic activity">
    <reaction evidence="27">
        <text>L-seryl-[protein] + ATP = O-phospho-L-seryl-[protein] + ADP + H(+)</text>
        <dbReference type="Rhea" id="RHEA:17989"/>
        <dbReference type="Rhea" id="RHEA-COMP:9863"/>
        <dbReference type="Rhea" id="RHEA-COMP:11604"/>
        <dbReference type="ChEBI" id="CHEBI:15378"/>
        <dbReference type="ChEBI" id="CHEBI:29999"/>
        <dbReference type="ChEBI" id="CHEBI:30616"/>
        <dbReference type="ChEBI" id="CHEBI:83421"/>
        <dbReference type="ChEBI" id="CHEBI:456216"/>
        <dbReference type="EC" id="2.7.11.1"/>
    </reaction>
</comment>